<dbReference type="FunFam" id="3.20.20.80:FF:000006">
    <property type="entry name" value="Beta-galactosidase"/>
    <property type="match status" value="1"/>
</dbReference>
<keyword evidence="5" id="KW-0052">Apoplast</keyword>
<feature type="signal peptide" evidence="13">
    <location>
        <begin position="1"/>
        <end position="23"/>
    </location>
</feature>
<dbReference type="GO" id="GO:0005975">
    <property type="term" value="P:carbohydrate metabolic process"/>
    <property type="evidence" value="ECO:0007669"/>
    <property type="project" value="InterPro"/>
</dbReference>
<evidence type="ECO:0000256" key="13">
    <source>
        <dbReference type="SAM" id="SignalP"/>
    </source>
</evidence>
<dbReference type="InterPro" id="IPR043159">
    <property type="entry name" value="Lectin_gal-bd_sf"/>
</dbReference>
<dbReference type="PANTHER" id="PTHR23421">
    <property type="entry name" value="BETA-GALACTOSIDASE RELATED"/>
    <property type="match status" value="1"/>
</dbReference>
<dbReference type="FunFam" id="2.60.120.260:FF:000142">
    <property type="entry name" value="Beta-galactosidase"/>
    <property type="match status" value="1"/>
</dbReference>
<name>A0AAD7PYU7_QUISA</name>
<dbReference type="SUPFAM" id="SSF51445">
    <property type="entry name" value="(Trans)glycosidases"/>
    <property type="match status" value="1"/>
</dbReference>
<comment type="caution">
    <text evidence="15">The sequence shown here is derived from an EMBL/GenBank/DDBJ whole genome shotgun (WGS) entry which is preliminary data.</text>
</comment>
<dbReference type="InterPro" id="IPR048913">
    <property type="entry name" value="BetaGal_gal-bd"/>
</dbReference>
<dbReference type="InterPro" id="IPR031330">
    <property type="entry name" value="Gly_Hdrlase_35_cat"/>
</dbReference>
<dbReference type="InterPro" id="IPR017853">
    <property type="entry name" value="GH"/>
</dbReference>
<evidence type="ECO:0000256" key="9">
    <source>
        <dbReference type="ARBA" id="ARBA00023180"/>
    </source>
</evidence>
<dbReference type="Proteomes" id="UP001163823">
    <property type="component" value="Chromosome 4"/>
</dbReference>
<dbReference type="EMBL" id="JARAOO010000004">
    <property type="protein sequence ID" value="KAJ7971672.1"/>
    <property type="molecule type" value="Genomic_DNA"/>
</dbReference>
<evidence type="ECO:0000256" key="4">
    <source>
        <dbReference type="ARBA" id="ARBA00012756"/>
    </source>
</evidence>
<dbReference type="AlphaFoldDB" id="A0AAD7PYU7"/>
<dbReference type="KEGG" id="qsa:O6P43_009669"/>
<dbReference type="EC" id="3.2.1.23" evidence="4 11"/>
<dbReference type="GO" id="GO:0048046">
    <property type="term" value="C:apoplast"/>
    <property type="evidence" value="ECO:0007669"/>
    <property type="project" value="UniProtKB-SubCell"/>
</dbReference>
<dbReference type="Gene3D" id="2.60.120.260">
    <property type="entry name" value="Galactose-binding domain-like"/>
    <property type="match status" value="2"/>
</dbReference>
<evidence type="ECO:0000313" key="15">
    <source>
        <dbReference type="EMBL" id="KAJ7971672.1"/>
    </source>
</evidence>
<dbReference type="PROSITE" id="PS50228">
    <property type="entry name" value="SUEL_LECTIN"/>
    <property type="match status" value="1"/>
</dbReference>
<dbReference type="PROSITE" id="PS01182">
    <property type="entry name" value="GLYCOSYL_HYDROL_F35"/>
    <property type="match status" value="1"/>
</dbReference>
<keyword evidence="10 11" id="KW-0326">Glycosidase</keyword>
<accession>A0AAD7PYU7</accession>
<evidence type="ECO:0000256" key="3">
    <source>
        <dbReference type="ARBA" id="ARBA00009809"/>
    </source>
</evidence>
<dbReference type="Pfam" id="PF01301">
    <property type="entry name" value="Glyco_hydro_35"/>
    <property type="match status" value="1"/>
</dbReference>
<dbReference type="Gene3D" id="2.60.120.740">
    <property type="match status" value="1"/>
</dbReference>
<evidence type="ECO:0000256" key="10">
    <source>
        <dbReference type="ARBA" id="ARBA00023295"/>
    </source>
</evidence>
<dbReference type="Gene3D" id="3.20.20.80">
    <property type="entry name" value="Glycosidases"/>
    <property type="match status" value="1"/>
</dbReference>
<keyword evidence="7 13" id="KW-0732">Signal</keyword>
<dbReference type="PRINTS" id="PR00742">
    <property type="entry name" value="GLHYDRLASE35"/>
</dbReference>
<dbReference type="InterPro" id="IPR019801">
    <property type="entry name" value="Glyco_hydro_35_CS"/>
</dbReference>
<dbReference type="InterPro" id="IPR008979">
    <property type="entry name" value="Galactose-bd-like_sf"/>
</dbReference>
<protein>
    <recommendedName>
        <fullName evidence="4 11">Beta-galactosidase</fullName>
        <ecNumber evidence="4 11">3.2.1.23</ecNumber>
    </recommendedName>
</protein>
<dbReference type="Pfam" id="PF02140">
    <property type="entry name" value="SUEL_Lectin"/>
    <property type="match status" value="1"/>
</dbReference>
<evidence type="ECO:0000256" key="12">
    <source>
        <dbReference type="RuleBase" id="RU003679"/>
    </source>
</evidence>
<keyword evidence="9" id="KW-0325">Glycoprotein</keyword>
<gene>
    <name evidence="15" type="ORF">O6P43_009669</name>
</gene>
<dbReference type="SUPFAM" id="SSF49785">
    <property type="entry name" value="Galactose-binding domain-like"/>
    <property type="match status" value="2"/>
</dbReference>
<feature type="chain" id="PRO_5042032656" description="Beta-galactosidase" evidence="13">
    <location>
        <begin position="24"/>
        <end position="885"/>
    </location>
</feature>
<evidence type="ECO:0000256" key="2">
    <source>
        <dbReference type="ARBA" id="ARBA00004271"/>
    </source>
</evidence>
<reference evidence="15" key="1">
    <citation type="journal article" date="2023" name="Science">
        <title>Elucidation of the pathway for biosynthesis of saponin adjuvants from the soapbark tree.</title>
        <authorList>
            <person name="Reed J."/>
            <person name="Orme A."/>
            <person name="El-Demerdash A."/>
            <person name="Owen C."/>
            <person name="Martin L.B.B."/>
            <person name="Misra R.C."/>
            <person name="Kikuchi S."/>
            <person name="Rejzek M."/>
            <person name="Martin A.C."/>
            <person name="Harkess A."/>
            <person name="Leebens-Mack J."/>
            <person name="Louveau T."/>
            <person name="Stephenson M.J."/>
            <person name="Osbourn A."/>
        </authorList>
    </citation>
    <scope>NUCLEOTIDE SEQUENCE</scope>
    <source>
        <strain evidence="15">S10</strain>
    </source>
</reference>
<dbReference type="InterPro" id="IPR041392">
    <property type="entry name" value="GHD"/>
</dbReference>
<dbReference type="InterPro" id="IPR001944">
    <property type="entry name" value="Glycoside_Hdrlase_35"/>
</dbReference>
<feature type="domain" description="SUEL-type lectin" evidence="14">
    <location>
        <begin position="789"/>
        <end position="875"/>
    </location>
</feature>
<dbReference type="FunFam" id="2.60.120.740:FF:000002">
    <property type="entry name" value="Beta-galactosidase"/>
    <property type="match status" value="1"/>
</dbReference>
<evidence type="ECO:0000256" key="1">
    <source>
        <dbReference type="ARBA" id="ARBA00001412"/>
    </source>
</evidence>
<evidence type="ECO:0000256" key="5">
    <source>
        <dbReference type="ARBA" id="ARBA00022523"/>
    </source>
</evidence>
<sequence length="885" mass="99898">MLTCRALLRLLSMYLTLHLVVIAAEFFKPFNVSYDHRALIIDGKRRMLISAGIHYPRATPEMWPDLIAKSKEGGADVIQTYVFWNGHEPVRGQFNFEGRYDLVKFVKLAGYAGLYLHLRIGPYVCAEWNFGGFPVWLRDVPGIEFRTDNAPFKEEMRHFVKKVVDLMREEMLFSWQGGPIIMLQIENEYGNIERSYGKGGKKYVKWAAKMALSLGAGVPWVMCKQPDAPDNIIDACNGYYCDGFKPNSHHKPTLWTENWDGWYTEWGGKLPHRPVEDLAFAVARFFQRGGSFQNYYMYFGGTNFGRTSGGPFYITSYDYDAPIDEYGLLSEPKWGHLKDLHAAIKLCEPALVASESPEYIKLGPKQEAHMYRLNTGREGLNLSQYGLQTRCSAFIANIDEQKAASVTFLGQTYDIPAWSVSILPDCKSTVFNTAKVGAQTSVKMKEYHLPLISKISTFQDFRSGISHTSNSWMTLKEPIGIWSENSFNFHGILEHLNVTKDQSDYLWYITRIHVSDDDISFWEEKKVHPELTVASVRDILRVFINGRLTGSMTGHWVKVVQPVQLARGYNDLVLLSQTVGLQNDGAFMEKDGAGLRGKIKLTGFRDGDIDLSKSLWTYQVGLQGEFFKIYTKENNTARWTALTHDSPSTYTWYKTYFDAPDGTDPVALDLGSMGKGQAWVNGHHIGRYWTLVAPKVGCQEHCDYCGAYNSDKCATNCGNPTQTWYHVPRSWLEASNNLLVIFEETGGNPFGISVKLHSTKIICAQVSESHYPPLWKWSHPDFHGKLPVNNMKPEMFLQCQKRHIIASIRFASYGSPQGSCQKFTRGDCHAPSSLSVILEACLGKRSCSIKISNAAFGVDPCQGVNKTLAVEARCMLSSNNGFSLL</sequence>
<dbReference type="FunFam" id="2.60.120.260:FF:000076">
    <property type="entry name" value="Beta-galactosidase"/>
    <property type="match status" value="1"/>
</dbReference>
<evidence type="ECO:0000256" key="11">
    <source>
        <dbReference type="RuleBase" id="RU000675"/>
    </source>
</evidence>
<dbReference type="GO" id="GO:0030246">
    <property type="term" value="F:carbohydrate binding"/>
    <property type="evidence" value="ECO:0007669"/>
    <property type="project" value="InterPro"/>
</dbReference>
<organism evidence="15 16">
    <name type="scientific">Quillaja saponaria</name>
    <name type="common">Soap bark tree</name>
    <dbReference type="NCBI Taxonomy" id="32244"/>
    <lineage>
        <taxon>Eukaryota</taxon>
        <taxon>Viridiplantae</taxon>
        <taxon>Streptophyta</taxon>
        <taxon>Embryophyta</taxon>
        <taxon>Tracheophyta</taxon>
        <taxon>Spermatophyta</taxon>
        <taxon>Magnoliopsida</taxon>
        <taxon>eudicotyledons</taxon>
        <taxon>Gunneridae</taxon>
        <taxon>Pentapetalae</taxon>
        <taxon>rosids</taxon>
        <taxon>fabids</taxon>
        <taxon>Fabales</taxon>
        <taxon>Quillajaceae</taxon>
        <taxon>Quillaja</taxon>
    </lineage>
</organism>
<evidence type="ECO:0000313" key="16">
    <source>
        <dbReference type="Proteomes" id="UP001163823"/>
    </source>
</evidence>
<evidence type="ECO:0000259" key="14">
    <source>
        <dbReference type="PROSITE" id="PS50228"/>
    </source>
</evidence>
<dbReference type="InterPro" id="IPR000922">
    <property type="entry name" value="Lectin_gal-bd_dom"/>
</dbReference>
<dbReference type="Pfam" id="PF17834">
    <property type="entry name" value="GHD"/>
    <property type="match status" value="1"/>
</dbReference>
<keyword evidence="8 11" id="KW-0378">Hydrolase</keyword>
<dbReference type="CDD" id="cd22842">
    <property type="entry name" value="Gal_Rha_Lectin_BGal"/>
    <property type="match status" value="1"/>
</dbReference>
<dbReference type="Pfam" id="PF21467">
    <property type="entry name" value="BetaGal_gal-bd"/>
    <property type="match status" value="1"/>
</dbReference>
<keyword evidence="16" id="KW-1185">Reference proteome</keyword>
<comment type="similarity">
    <text evidence="3 12">Belongs to the glycosyl hydrolase 35 family.</text>
</comment>
<evidence type="ECO:0000256" key="7">
    <source>
        <dbReference type="ARBA" id="ARBA00022729"/>
    </source>
</evidence>
<dbReference type="GO" id="GO:0004565">
    <property type="term" value="F:beta-galactosidase activity"/>
    <property type="evidence" value="ECO:0007669"/>
    <property type="project" value="UniProtKB-EC"/>
</dbReference>
<comment type="subcellular location">
    <subcellularLocation>
        <location evidence="2">Secreted</location>
        <location evidence="2">Extracellular space</location>
        <location evidence="2">Apoplast</location>
    </subcellularLocation>
</comment>
<dbReference type="FunFam" id="2.60.120.260:FF:000107">
    <property type="entry name" value="Beta-galactosidase"/>
    <property type="match status" value="1"/>
</dbReference>
<proteinExistence type="inferred from homology"/>
<evidence type="ECO:0000256" key="8">
    <source>
        <dbReference type="ARBA" id="ARBA00022801"/>
    </source>
</evidence>
<comment type="catalytic activity">
    <reaction evidence="1 11">
        <text>Hydrolysis of terminal non-reducing beta-D-galactose residues in beta-D-galactosides.</text>
        <dbReference type="EC" id="3.2.1.23"/>
    </reaction>
</comment>
<evidence type="ECO:0000256" key="6">
    <source>
        <dbReference type="ARBA" id="ARBA00022525"/>
    </source>
</evidence>
<keyword evidence="6" id="KW-0964">Secreted</keyword>